<dbReference type="SUPFAM" id="SSF50978">
    <property type="entry name" value="WD40 repeat-like"/>
    <property type="match status" value="1"/>
</dbReference>
<dbReference type="Gene3D" id="2.130.10.10">
    <property type="entry name" value="YVTN repeat-like/Quinoprotein amine dehydrogenase"/>
    <property type="match status" value="1"/>
</dbReference>
<keyword evidence="2" id="KW-1185">Reference proteome</keyword>
<evidence type="ECO:0000313" key="1">
    <source>
        <dbReference type="Ensembl" id="ENSPCEP00000025701.1"/>
    </source>
</evidence>
<proteinExistence type="predicted"/>
<sequence length="376" mass="42262">MKTDDGSVIGLGHNHMIRDYQWEQQDAIFRRTFLKQLEREPESKEEKPSHAVFHFLLPGHILQMGPEVKAQPDVPSGISVHWNRSHNLCLYSLTRPSKEKTEAELKPDAVWPCAAPITCSAVTSCSSYLALACEDGMITVWDKCLGYPLAVAALPERCLIRSIQFLRSSPAPRDQLPSPKVQLLVLCTDGSLHLVTVSGAREARTMLLADRSKDPERTISAAVPILAFPGAVLVFSWDGTVSLTDTATPQTVCHFIPPPSHTVASPWQPVFTVDTTNQCLLLRGDEQQQAGHLTQTKDNRSSIFLFHFDSYRSMEVFPEVPQSPPESLQCLAWDQRCEVFLHDRLQRLPVLSQQIPWCWSQLRKHAAALQRESRKK</sequence>
<accession>A0A8C8SVN2</accession>
<organism evidence="1 2">
    <name type="scientific">Pelusios castaneus</name>
    <name type="common">West African mud turtle</name>
    <dbReference type="NCBI Taxonomy" id="367368"/>
    <lineage>
        <taxon>Eukaryota</taxon>
        <taxon>Metazoa</taxon>
        <taxon>Chordata</taxon>
        <taxon>Craniata</taxon>
        <taxon>Vertebrata</taxon>
        <taxon>Euteleostomi</taxon>
        <taxon>Archelosauria</taxon>
        <taxon>Testudinata</taxon>
        <taxon>Testudines</taxon>
        <taxon>Pleurodira</taxon>
        <taxon>Pelomedusidae</taxon>
        <taxon>Pelusios</taxon>
    </lineage>
</organism>
<protein>
    <recommendedName>
        <fullName evidence="3">WD repeat domain 93</fullName>
    </recommendedName>
</protein>
<dbReference type="AlphaFoldDB" id="A0A8C8SVN2"/>
<name>A0A8C8SVN2_9SAUR</name>
<dbReference type="Ensembl" id="ENSPCET00000026559.1">
    <property type="protein sequence ID" value="ENSPCEP00000025701.1"/>
    <property type="gene ID" value="ENSPCEG00000019346.1"/>
</dbReference>
<dbReference type="InterPro" id="IPR036322">
    <property type="entry name" value="WD40_repeat_dom_sf"/>
</dbReference>
<evidence type="ECO:0000313" key="2">
    <source>
        <dbReference type="Proteomes" id="UP000694393"/>
    </source>
</evidence>
<reference evidence="1" key="1">
    <citation type="submission" date="2025-08" db="UniProtKB">
        <authorList>
            <consortium name="Ensembl"/>
        </authorList>
    </citation>
    <scope>IDENTIFICATION</scope>
</reference>
<dbReference type="InterPro" id="IPR015943">
    <property type="entry name" value="WD40/YVTN_repeat-like_dom_sf"/>
</dbReference>
<evidence type="ECO:0008006" key="3">
    <source>
        <dbReference type="Google" id="ProtNLM"/>
    </source>
</evidence>
<dbReference type="InterPro" id="IPR049547">
    <property type="entry name" value="WDR93_beta-prop"/>
</dbReference>
<dbReference type="Proteomes" id="UP000694393">
    <property type="component" value="Unplaced"/>
</dbReference>
<dbReference type="Pfam" id="PF21030">
    <property type="entry name" value="WDR93"/>
    <property type="match status" value="1"/>
</dbReference>
<reference evidence="1" key="2">
    <citation type="submission" date="2025-09" db="UniProtKB">
        <authorList>
            <consortium name="Ensembl"/>
        </authorList>
    </citation>
    <scope>IDENTIFICATION</scope>
</reference>